<dbReference type="PROSITE" id="PS50112">
    <property type="entry name" value="PAS"/>
    <property type="match status" value="1"/>
</dbReference>
<feature type="domain" description="PAS" evidence="15">
    <location>
        <begin position="41"/>
        <end position="100"/>
    </location>
</feature>
<keyword evidence="10" id="KW-0418">Kinase</keyword>
<evidence type="ECO:0000256" key="13">
    <source>
        <dbReference type="SAM" id="Coils"/>
    </source>
</evidence>
<dbReference type="NCBIfam" id="TIGR00229">
    <property type="entry name" value="sensory_box"/>
    <property type="match status" value="1"/>
</dbReference>
<keyword evidence="5" id="KW-0285">Flavoprotein</keyword>
<dbReference type="Pfam" id="PF07568">
    <property type="entry name" value="HisKA_2"/>
    <property type="match status" value="1"/>
</dbReference>
<evidence type="ECO:0000313" key="17">
    <source>
        <dbReference type="EMBL" id="WHQ68538.1"/>
    </source>
</evidence>
<feature type="domain" description="Histidine kinase" evidence="14">
    <location>
        <begin position="191"/>
        <end position="381"/>
    </location>
</feature>
<evidence type="ECO:0000256" key="3">
    <source>
        <dbReference type="ARBA" id="ARBA00021740"/>
    </source>
</evidence>
<protein>
    <recommendedName>
        <fullName evidence="3">Blue-light-activated histidine kinase</fullName>
        <ecNumber evidence="2">2.7.13.3</ecNumber>
    </recommendedName>
</protein>
<dbReference type="AlphaFoldDB" id="A0AAX3WDT0"/>
<reference evidence="17" key="1">
    <citation type="journal article" date="2022" name="Biotechnol. Bioprocess Eng.">
        <title>Pan-genome Analysis Reveals Comparative Genomic Features of Central Metabolic Pathways in Methylorubrum extorquens.</title>
        <authorList>
            <person name="Lee G.M."/>
            <person name="Scott-Nevros Z.K."/>
            <person name="Lee S.-M."/>
            <person name="Kim D."/>
        </authorList>
    </citation>
    <scope>NUCLEOTIDE SEQUENCE</scope>
    <source>
        <strain evidence="17">ATCC 55366</strain>
    </source>
</reference>
<dbReference type="Pfam" id="PF02518">
    <property type="entry name" value="HATPase_c"/>
    <property type="match status" value="1"/>
</dbReference>
<feature type="domain" description="PAC" evidence="16">
    <location>
        <begin position="101"/>
        <end position="155"/>
    </location>
</feature>
<dbReference type="InterPro" id="IPR036890">
    <property type="entry name" value="HATPase_C_sf"/>
</dbReference>
<dbReference type="Pfam" id="PF13426">
    <property type="entry name" value="PAS_9"/>
    <property type="match status" value="1"/>
</dbReference>
<evidence type="ECO:0000256" key="6">
    <source>
        <dbReference type="ARBA" id="ARBA00022643"/>
    </source>
</evidence>
<proteinExistence type="predicted"/>
<dbReference type="PROSITE" id="PS50113">
    <property type="entry name" value="PAC"/>
    <property type="match status" value="1"/>
</dbReference>
<keyword evidence="8" id="KW-0677">Repeat</keyword>
<accession>A0AAX3WDT0</accession>
<evidence type="ECO:0000259" key="15">
    <source>
        <dbReference type="PROSITE" id="PS50112"/>
    </source>
</evidence>
<dbReference type="InterPro" id="IPR005467">
    <property type="entry name" value="His_kinase_dom"/>
</dbReference>
<keyword evidence="7" id="KW-0808">Transferase</keyword>
<evidence type="ECO:0000313" key="18">
    <source>
        <dbReference type="Proteomes" id="UP001223720"/>
    </source>
</evidence>
<dbReference type="SMART" id="SM00911">
    <property type="entry name" value="HWE_HK"/>
    <property type="match status" value="1"/>
</dbReference>
<evidence type="ECO:0000256" key="4">
    <source>
        <dbReference type="ARBA" id="ARBA00022553"/>
    </source>
</evidence>
<organism evidence="17 18">
    <name type="scientific">Methylorubrum extorquens</name>
    <name type="common">Methylobacterium dichloromethanicum</name>
    <name type="synonym">Methylobacterium extorquens</name>
    <dbReference type="NCBI Taxonomy" id="408"/>
    <lineage>
        <taxon>Bacteria</taxon>
        <taxon>Pseudomonadati</taxon>
        <taxon>Pseudomonadota</taxon>
        <taxon>Alphaproteobacteria</taxon>
        <taxon>Hyphomicrobiales</taxon>
        <taxon>Methylobacteriaceae</taxon>
        <taxon>Methylorubrum</taxon>
    </lineage>
</organism>
<evidence type="ECO:0000259" key="14">
    <source>
        <dbReference type="PROSITE" id="PS50109"/>
    </source>
</evidence>
<dbReference type="InterPro" id="IPR003594">
    <property type="entry name" value="HATPase_dom"/>
</dbReference>
<evidence type="ECO:0000256" key="9">
    <source>
        <dbReference type="ARBA" id="ARBA00022741"/>
    </source>
</evidence>
<gene>
    <name evidence="17" type="ORF">KEC54_19435</name>
</gene>
<evidence type="ECO:0000256" key="5">
    <source>
        <dbReference type="ARBA" id="ARBA00022630"/>
    </source>
</evidence>
<dbReference type="SUPFAM" id="SSF55785">
    <property type="entry name" value="PYP-like sensor domain (PAS domain)"/>
    <property type="match status" value="1"/>
</dbReference>
<evidence type="ECO:0000256" key="1">
    <source>
        <dbReference type="ARBA" id="ARBA00000085"/>
    </source>
</evidence>
<evidence type="ECO:0000256" key="12">
    <source>
        <dbReference type="ARBA" id="ARBA00023026"/>
    </source>
</evidence>
<dbReference type="InterPro" id="IPR000014">
    <property type="entry name" value="PAS"/>
</dbReference>
<keyword evidence="13" id="KW-0175">Coiled coil</keyword>
<keyword evidence="11" id="KW-0067">ATP-binding</keyword>
<dbReference type="GO" id="GO:0005524">
    <property type="term" value="F:ATP binding"/>
    <property type="evidence" value="ECO:0007669"/>
    <property type="project" value="UniProtKB-KW"/>
</dbReference>
<name>A0AAX3WDT0_METEX</name>
<evidence type="ECO:0000256" key="10">
    <source>
        <dbReference type="ARBA" id="ARBA00022777"/>
    </source>
</evidence>
<keyword evidence="9" id="KW-0547">Nucleotide-binding</keyword>
<keyword evidence="6" id="KW-0288">FMN</keyword>
<evidence type="ECO:0000256" key="11">
    <source>
        <dbReference type="ARBA" id="ARBA00022840"/>
    </source>
</evidence>
<dbReference type="Proteomes" id="UP001223720">
    <property type="component" value="Chromosome"/>
</dbReference>
<sequence>MNEFQRDLSGTPERTLAERHIEAIRQHGGIFVDAVRLTRMPMIVTDATLPGNPIIFANQAIMELSGYSLEELLGQDPHFMNGPETDPATVQEYEAAIRESRNATLEILQYCKDGKPFRAMLFAAALDDGQGTVTNHFLSYLDITRRVEAETALQALAAELEQRVADRTHELEAANARLKALGAEREMLLVEVNHRAKNSLSIAGALLNLQGRRQSDPAVKALFAETQERINAMARAHDLLSRSEHVQQVNAGSYVADLCAALEALTEGDDRIRLEAQVEEGIFVSADRAIPLGLALTELVTNAVKYAFPSPRSGTIRAQVRRPHPGRIELVIQDNGVGMAGVREGSLGYGLVRSLVQQIAGDIDIRNDAGVTVTISFPDLPPREAAS</sequence>
<keyword evidence="4" id="KW-0597">Phosphoprotein</keyword>
<feature type="coiled-coil region" evidence="13">
    <location>
        <begin position="157"/>
        <end position="191"/>
    </location>
</feature>
<comment type="catalytic activity">
    <reaction evidence="1">
        <text>ATP + protein L-histidine = ADP + protein N-phospho-L-histidine.</text>
        <dbReference type="EC" id="2.7.13.3"/>
    </reaction>
</comment>
<dbReference type="InterPro" id="IPR035965">
    <property type="entry name" value="PAS-like_dom_sf"/>
</dbReference>
<dbReference type="Gene3D" id="3.30.565.10">
    <property type="entry name" value="Histidine kinase-like ATPase, C-terminal domain"/>
    <property type="match status" value="1"/>
</dbReference>
<dbReference type="GO" id="GO:0004673">
    <property type="term" value="F:protein histidine kinase activity"/>
    <property type="evidence" value="ECO:0007669"/>
    <property type="project" value="UniProtKB-EC"/>
</dbReference>
<dbReference type="EC" id="2.7.13.3" evidence="2"/>
<dbReference type="CDD" id="cd00130">
    <property type="entry name" value="PAS"/>
    <property type="match status" value="1"/>
</dbReference>
<dbReference type="SMART" id="SM00387">
    <property type="entry name" value="HATPase_c"/>
    <property type="match status" value="1"/>
</dbReference>
<evidence type="ECO:0000256" key="7">
    <source>
        <dbReference type="ARBA" id="ARBA00022679"/>
    </source>
</evidence>
<dbReference type="InterPro" id="IPR011102">
    <property type="entry name" value="Sig_transdc_His_kinase_HWE"/>
</dbReference>
<dbReference type="PROSITE" id="PS50109">
    <property type="entry name" value="HIS_KIN"/>
    <property type="match status" value="1"/>
</dbReference>
<dbReference type="InterPro" id="IPR011495">
    <property type="entry name" value="Sig_transdc_His_kin_sub2_dim/P"/>
</dbReference>
<dbReference type="InterPro" id="IPR000700">
    <property type="entry name" value="PAS-assoc_C"/>
</dbReference>
<evidence type="ECO:0000259" key="16">
    <source>
        <dbReference type="PROSITE" id="PS50113"/>
    </source>
</evidence>
<dbReference type="EMBL" id="CP073633">
    <property type="protein sequence ID" value="WHQ68538.1"/>
    <property type="molecule type" value="Genomic_DNA"/>
</dbReference>
<dbReference type="PANTHER" id="PTHR41523">
    <property type="entry name" value="TWO-COMPONENT SYSTEM SENSOR PROTEIN"/>
    <property type="match status" value="1"/>
</dbReference>
<keyword evidence="12" id="KW-0843">Virulence</keyword>
<evidence type="ECO:0000256" key="2">
    <source>
        <dbReference type="ARBA" id="ARBA00012438"/>
    </source>
</evidence>
<dbReference type="Gene3D" id="3.30.450.20">
    <property type="entry name" value="PAS domain"/>
    <property type="match status" value="1"/>
</dbReference>
<dbReference type="SUPFAM" id="SSF55874">
    <property type="entry name" value="ATPase domain of HSP90 chaperone/DNA topoisomerase II/histidine kinase"/>
    <property type="match status" value="1"/>
</dbReference>
<dbReference type="PANTHER" id="PTHR41523:SF8">
    <property type="entry name" value="ETHYLENE RESPONSE SENSOR PROTEIN"/>
    <property type="match status" value="1"/>
</dbReference>
<evidence type="ECO:0000256" key="8">
    <source>
        <dbReference type="ARBA" id="ARBA00022737"/>
    </source>
</evidence>